<dbReference type="AlphaFoldDB" id="A0A917YWI7"/>
<comment type="caution">
    <text evidence="1">The sequence shown here is derived from an EMBL/GenBank/DDBJ whole genome shotgun (WGS) entry which is preliminary data.</text>
</comment>
<evidence type="ECO:0000313" key="2">
    <source>
        <dbReference type="Proteomes" id="UP000606935"/>
    </source>
</evidence>
<evidence type="ECO:0000313" key="1">
    <source>
        <dbReference type="EMBL" id="GGO68287.1"/>
    </source>
</evidence>
<gene>
    <name evidence="1" type="ORF">GCM10010982_16850</name>
</gene>
<sequence length="110" mass="13526">MVSVTVQVFINLKAKQLSYFVRAYWDRRIPYREVDLYFWDTMEEWHQLRDRNKQPFSAKERVFWHLLHQVHFWSEQKLLDDPFLRSELQTCVDYLEGDGQYPLDCIGIRP</sequence>
<reference evidence="1" key="2">
    <citation type="submission" date="2020-09" db="EMBL/GenBank/DDBJ databases">
        <authorList>
            <person name="Sun Q."/>
            <person name="Zhou Y."/>
        </authorList>
    </citation>
    <scope>NUCLEOTIDE SEQUENCE</scope>
    <source>
        <strain evidence="1">CGMCC 1.7086</strain>
    </source>
</reference>
<proteinExistence type="predicted"/>
<organism evidence="1 2">
    <name type="scientific">Bowmanella pacifica</name>
    <dbReference type="NCBI Taxonomy" id="502051"/>
    <lineage>
        <taxon>Bacteria</taxon>
        <taxon>Pseudomonadati</taxon>
        <taxon>Pseudomonadota</taxon>
        <taxon>Gammaproteobacteria</taxon>
        <taxon>Alteromonadales</taxon>
        <taxon>Alteromonadaceae</taxon>
        <taxon>Bowmanella</taxon>
    </lineage>
</organism>
<reference evidence="1" key="1">
    <citation type="journal article" date="2014" name="Int. J. Syst. Evol. Microbiol.">
        <title>Complete genome sequence of Corynebacterium casei LMG S-19264T (=DSM 44701T), isolated from a smear-ripened cheese.</title>
        <authorList>
            <consortium name="US DOE Joint Genome Institute (JGI-PGF)"/>
            <person name="Walter F."/>
            <person name="Albersmeier A."/>
            <person name="Kalinowski J."/>
            <person name="Ruckert C."/>
        </authorList>
    </citation>
    <scope>NUCLEOTIDE SEQUENCE</scope>
    <source>
        <strain evidence="1">CGMCC 1.7086</strain>
    </source>
</reference>
<dbReference type="Proteomes" id="UP000606935">
    <property type="component" value="Unassembled WGS sequence"/>
</dbReference>
<protein>
    <submittedName>
        <fullName evidence="1">Uncharacterized protein</fullName>
    </submittedName>
</protein>
<dbReference type="EMBL" id="BMLS01000002">
    <property type="protein sequence ID" value="GGO68287.1"/>
    <property type="molecule type" value="Genomic_DNA"/>
</dbReference>
<name>A0A917YWI7_9ALTE</name>
<accession>A0A917YWI7</accession>
<keyword evidence="2" id="KW-1185">Reference proteome</keyword>